<gene>
    <name evidence="2" type="ORF">HNR46_000330</name>
</gene>
<comment type="caution">
    <text evidence="2">The sequence shown here is derived from an EMBL/GenBank/DDBJ whole genome shotgun (WGS) entry which is preliminary data.</text>
</comment>
<dbReference type="SUPFAM" id="SSF51445">
    <property type="entry name" value="(Trans)glycosidases"/>
    <property type="match status" value="1"/>
</dbReference>
<reference evidence="2 3" key="1">
    <citation type="submission" date="2020-08" db="EMBL/GenBank/DDBJ databases">
        <title>Genomic Encyclopedia of Type Strains, Phase IV (KMG-IV): sequencing the most valuable type-strain genomes for metagenomic binning, comparative biology and taxonomic classification.</title>
        <authorList>
            <person name="Goeker M."/>
        </authorList>
    </citation>
    <scope>NUCLEOTIDE SEQUENCE [LARGE SCALE GENOMIC DNA]</scope>
    <source>
        <strain evidence="2 3">YC6886</strain>
    </source>
</reference>
<dbReference type="RefSeq" id="WP_184015155.1">
    <property type="nucleotide sequence ID" value="NZ_JACHFD010000001.1"/>
</dbReference>
<dbReference type="AlphaFoldDB" id="A0A840V8J9"/>
<dbReference type="Gene3D" id="3.20.20.80">
    <property type="entry name" value="Glycosidases"/>
    <property type="match status" value="1"/>
</dbReference>
<accession>A0A840V8J9</accession>
<sequence length="554" mass="62985">MLRGLFGVILGALSLQGHGEEASFVAEADLLQEQHQSYPDRIDKVEVSKDEVIIEGRAGPLPAGLRLADIPLDRLLTSPDRFETTLPLTTDDHGIFRVVVPRHRWRHEMPYDRIYSSWRVVEEKGGVLTPRSHARYPEVVPCRSPDLPPALIRSKKGLGGWHRGRLDNELEELGISAVTVNLLVHSLVADGPGADSLEFPWMGRTYYLRRSTIEDYDATFQEAARHQVMVSLILLVGNPARDASPVLKILGHPQATAEGIFAMPQLTQEDAFTLYSGLLHFMAERWSRPEGTYGRVHHWIIHNEVDAGREWTNAGPLSAASYLDLYLRSLRLSDLTLRQFDPHARAFVSLTHHWANPGKPEWYGSKLLLEMLGERTAVEGDFPWALGYHPYPQNLFQPRTWEDHQATFRFSSEKVTPKNLEVLTEWMKQPAMQYRGETREIHLTENGFHSPDYSPQALRDQAAGMAFAWKKIMALPEIRMWHYHNWIDNRGEGGLRIGLRKFPDEPGAALQPKPIWYLYRDLATAREAEACEPYTPTTGPLHEASVIHTVPHEN</sequence>
<evidence type="ECO:0000313" key="2">
    <source>
        <dbReference type="EMBL" id="MBB5350109.1"/>
    </source>
</evidence>
<dbReference type="Pfam" id="PF18989">
    <property type="entry name" value="DUF5722"/>
    <property type="match status" value="1"/>
</dbReference>
<feature type="domain" description="DUF5722" evidence="1">
    <location>
        <begin position="153"/>
        <end position="539"/>
    </location>
</feature>
<protein>
    <recommendedName>
        <fullName evidence="1">DUF5722 domain-containing protein</fullName>
    </recommendedName>
</protein>
<evidence type="ECO:0000313" key="3">
    <source>
        <dbReference type="Proteomes" id="UP000557717"/>
    </source>
</evidence>
<dbReference type="InterPro" id="IPR017853">
    <property type="entry name" value="GH"/>
</dbReference>
<evidence type="ECO:0000259" key="1">
    <source>
        <dbReference type="Pfam" id="PF18989"/>
    </source>
</evidence>
<dbReference type="Proteomes" id="UP000557717">
    <property type="component" value="Unassembled WGS sequence"/>
</dbReference>
<dbReference type="EMBL" id="JACHFD010000001">
    <property type="protein sequence ID" value="MBB5350109.1"/>
    <property type="molecule type" value="Genomic_DNA"/>
</dbReference>
<keyword evidence="3" id="KW-1185">Reference proteome</keyword>
<organism evidence="2 3">
    <name type="scientific">Haloferula luteola</name>
    <dbReference type="NCBI Taxonomy" id="595692"/>
    <lineage>
        <taxon>Bacteria</taxon>
        <taxon>Pseudomonadati</taxon>
        <taxon>Verrucomicrobiota</taxon>
        <taxon>Verrucomicrobiia</taxon>
        <taxon>Verrucomicrobiales</taxon>
        <taxon>Verrucomicrobiaceae</taxon>
        <taxon>Haloferula</taxon>
    </lineage>
</organism>
<proteinExistence type="predicted"/>
<dbReference type="InterPro" id="IPR043780">
    <property type="entry name" value="DUF5722"/>
</dbReference>
<name>A0A840V8J9_9BACT</name>